<dbReference type="PANTHER" id="PTHR12469">
    <property type="entry name" value="PROTEIN EMI5 HOMOLOG, MITOCHONDRIAL"/>
    <property type="match status" value="1"/>
</dbReference>
<dbReference type="InterPro" id="IPR005631">
    <property type="entry name" value="SDH"/>
</dbReference>
<evidence type="ECO:0000256" key="1">
    <source>
        <dbReference type="ARBA" id="ARBA00008571"/>
    </source>
</evidence>
<sequence length="101" mass="11363">MSGLPVEPAAPADEPREIRERRLAMRSMRRGIKEMDLILQAFATARMRDLDDAELALYDRLLSENDHDLYAWVAGAQPAPERYEALVAEIAKGAEGVTRPR</sequence>
<dbReference type="EMBL" id="FNAT01000002">
    <property type="protein sequence ID" value="SDE45352.1"/>
    <property type="molecule type" value="Genomic_DNA"/>
</dbReference>
<dbReference type="AlphaFoldDB" id="A0A1G7D179"/>
<reference evidence="5" key="1">
    <citation type="submission" date="2016-10" db="EMBL/GenBank/DDBJ databases">
        <authorList>
            <person name="Varghese N."/>
            <person name="Submissions S."/>
        </authorList>
    </citation>
    <scope>NUCLEOTIDE SEQUENCE [LARGE SCALE GENOMIC DNA]</scope>
    <source>
        <strain evidence="5">DSM 21424</strain>
    </source>
</reference>
<evidence type="ECO:0000256" key="2">
    <source>
        <dbReference type="ARBA" id="ARBA00019418"/>
    </source>
</evidence>
<dbReference type="GO" id="GO:0006099">
    <property type="term" value="P:tricarboxylic acid cycle"/>
    <property type="evidence" value="ECO:0007669"/>
    <property type="project" value="TreeGrafter"/>
</dbReference>
<name>A0A1G7D179_9RHOB</name>
<dbReference type="InterPro" id="IPR036714">
    <property type="entry name" value="SDH_sf"/>
</dbReference>
<comment type="similarity">
    <text evidence="1">Belongs to the SdhE FAD assembly factor family.</text>
</comment>
<protein>
    <recommendedName>
        <fullName evidence="2">FAD assembly factor SdhE</fullName>
    </recommendedName>
</protein>
<dbReference type="STRING" id="521013.SAMN04488567_1741"/>
<dbReference type="Gene3D" id="1.10.150.250">
    <property type="entry name" value="Flavinator of succinate dehydrogenase"/>
    <property type="match status" value="1"/>
</dbReference>
<evidence type="ECO:0000313" key="4">
    <source>
        <dbReference type="EMBL" id="SDE45352.1"/>
    </source>
</evidence>
<dbReference type="Proteomes" id="UP000198922">
    <property type="component" value="Unassembled WGS sequence"/>
</dbReference>
<dbReference type="PANTHER" id="PTHR12469:SF2">
    <property type="entry name" value="SUCCINATE DEHYDROGENASE ASSEMBLY FACTOR 2, MITOCHONDRIAL"/>
    <property type="match status" value="1"/>
</dbReference>
<evidence type="ECO:0000313" key="5">
    <source>
        <dbReference type="Proteomes" id="UP000198922"/>
    </source>
</evidence>
<dbReference type="OrthoDB" id="9807264at2"/>
<gene>
    <name evidence="4" type="ORF">SAMN04488567_1741</name>
</gene>
<keyword evidence="3" id="KW-0143">Chaperone</keyword>
<dbReference type="SUPFAM" id="SSF109910">
    <property type="entry name" value="YgfY-like"/>
    <property type="match status" value="1"/>
</dbReference>
<evidence type="ECO:0000256" key="3">
    <source>
        <dbReference type="ARBA" id="ARBA00023186"/>
    </source>
</evidence>
<organism evidence="4 5">
    <name type="scientific">Limimaricola pyoseonensis</name>
    <dbReference type="NCBI Taxonomy" id="521013"/>
    <lineage>
        <taxon>Bacteria</taxon>
        <taxon>Pseudomonadati</taxon>
        <taxon>Pseudomonadota</taxon>
        <taxon>Alphaproteobacteria</taxon>
        <taxon>Rhodobacterales</taxon>
        <taxon>Paracoccaceae</taxon>
        <taxon>Limimaricola</taxon>
    </lineage>
</organism>
<accession>A0A1G7D179</accession>
<dbReference type="Pfam" id="PF03937">
    <property type="entry name" value="Sdh5"/>
    <property type="match status" value="1"/>
</dbReference>
<keyword evidence="5" id="KW-1185">Reference proteome</keyword>
<dbReference type="RefSeq" id="WP_090111073.1">
    <property type="nucleotide sequence ID" value="NZ_FNAT01000002.1"/>
</dbReference>
<proteinExistence type="inferred from homology"/>